<reference evidence="12" key="1">
    <citation type="submission" date="2006-10" db="EMBL/GenBank/DDBJ databases">
        <authorList>
            <person name="Amadeo P."/>
            <person name="Zhao Q."/>
            <person name="Wortman J."/>
            <person name="Fraser-Liggett C."/>
            <person name="Carlton J."/>
        </authorList>
    </citation>
    <scope>NUCLEOTIDE SEQUENCE</scope>
    <source>
        <strain evidence="12">G3</strain>
    </source>
</reference>
<dbReference type="SUPFAM" id="SSF54001">
    <property type="entry name" value="Cysteine proteinases"/>
    <property type="match status" value="1"/>
</dbReference>
<evidence type="ECO:0000256" key="6">
    <source>
        <dbReference type="ARBA" id="ARBA00022801"/>
    </source>
</evidence>
<accession>A2EBQ0</accession>
<dbReference type="RefSeq" id="XP_001322190.1">
    <property type="nucleotide sequence ID" value="XM_001322155.1"/>
</dbReference>
<keyword evidence="9" id="KW-1015">Disulfide bond</keyword>
<dbReference type="GO" id="GO:0004197">
    <property type="term" value="F:cysteine-type endopeptidase activity"/>
    <property type="evidence" value="ECO:0000318"/>
    <property type="project" value="GO_Central"/>
</dbReference>
<dbReference type="KEGG" id="tva:4767898"/>
<keyword evidence="5" id="KW-0732">Signal</keyword>
<evidence type="ECO:0000313" key="13">
    <source>
        <dbReference type="Proteomes" id="UP000001542"/>
    </source>
</evidence>
<evidence type="ECO:0000256" key="8">
    <source>
        <dbReference type="ARBA" id="ARBA00023145"/>
    </source>
</evidence>
<keyword evidence="13" id="KW-1185">Reference proteome</keyword>
<dbReference type="InParanoid" id="A2EBQ0"/>
<dbReference type="Pfam" id="PF00112">
    <property type="entry name" value="Peptidase_C1"/>
    <property type="match status" value="1"/>
</dbReference>
<keyword evidence="4" id="KW-0645">Protease</keyword>
<dbReference type="PROSITE" id="PS00639">
    <property type="entry name" value="THIOL_PROTEASE_HIS"/>
    <property type="match status" value="1"/>
</dbReference>
<evidence type="ECO:0000256" key="10">
    <source>
        <dbReference type="ARBA" id="ARBA00060028"/>
    </source>
</evidence>
<dbReference type="InterPro" id="IPR025660">
    <property type="entry name" value="Pept_his_AS"/>
</dbReference>
<dbReference type="AlphaFoldDB" id="A2EBQ0"/>
<protein>
    <submittedName>
        <fullName evidence="12">Clan CA, family C1, cathepsin B-like cysteine peptidase</fullName>
    </submittedName>
</protein>
<reference evidence="12" key="2">
    <citation type="journal article" date="2007" name="Science">
        <title>Draft genome sequence of the sexually transmitted pathogen Trichomonas vaginalis.</title>
        <authorList>
            <person name="Carlton J.M."/>
            <person name="Hirt R.P."/>
            <person name="Silva J.C."/>
            <person name="Delcher A.L."/>
            <person name="Schatz M."/>
            <person name="Zhao Q."/>
            <person name="Wortman J.R."/>
            <person name="Bidwell S.L."/>
            <person name="Alsmark U.C.M."/>
            <person name="Besteiro S."/>
            <person name="Sicheritz-Ponten T."/>
            <person name="Noel C.J."/>
            <person name="Dacks J.B."/>
            <person name="Foster P.G."/>
            <person name="Simillion C."/>
            <person name="Van de Peer Y."/>
            <person name="Miranda-Saavedra D."/>
            <person name="Barton G.J."/>
            <person name="Westrop G.D."/>
            <person name="Mueller S."/>
            <person name="Dessi D."/>
            <person name="Fiori P.L."/>
            <person name="Ren Q."/>
            <person name="Paulsen I."/>
            <person name="Zhang H."/>
            <person name="Bastida-Corcuera F.D."/>
            <person name="Simoes-Barbosa A."/>
            <person name="Brown M.T."/>
            <person name="Hayes R.D."/>
            <person name="Mukherjee M."/>
            <person name="Okumura C.Y."/>
            <person name="Schneider R."/>
            <person name="Smith A.J."/>
            <person name="Vanacova S."/>
            <person name="Villalvazo M."/>
            <person name="Haas B.J."/>
            <person name="Pertea M."/>
            <person name="Feldblyum T.V."/>
            <person name="Utterback T.R."/>
            <person name="Shu C.L."/>
            <person name="Osoegawa K."/>
            <person name="de Jong P.J."/>
            <person name="Hrdy I."/>
            <person name="Horvathova L."/>
            <person name="Zubacova Z."/>
            <person name="Dolezal P."/>
            <person name="Malik S.B."/>
            <person name="Logsdon J.M. Jr."/>
            <person name="Henze K."/>
            <person name="Gupta A."/>
            <person name="Wang C.C."/>
            <person name="Dunne R.L."/>
            <person name="Upcroft J.A."/>
            <person name="Upcroft P."/>
            <person name="White O."/>
            <person name="Salzberg S.L."/>
            <person name="Tang P."/>
            <person name="Chiu C.-H."/>
            <person name="Lee Y.-S."/>
            <person name="Embley T.M."/>
            <person name="Coombs G.H."/>
            <person name="Mottram J.C."/>
            <person name="Tachezy J."/>
            <person name="Fraser-Liggett C.M."/>
            <person name="Johnson P.J."/>
        </authorList>
    </citation>
    <scope>NUCLEOTIDE SEQUENCE [LARGE SCALE GENOMIC DNA]</scope>
    <source>
        <strain evidence="12">G3</strain>
    </source>
</reference>
<evidence type="ECO:0000256" key="9">
    <source>
        <dbReference type="ARBA" id="ARBA00023157"/>
    </source>
</evidence>
<keyword evidence="3" id="KW-0926">Vacuole</keyword>
<dbReference type="InterPro" id="IPR038765">
    <property type="entry name" value="Papain-like_cys_pep_sf"/>
</dbReference>
<evidence type="ECO:0000256" key="5">
    <source>
        <dbReference type="ARBA" id="ARBA00022729"/>
    </source>
</evidence>
<dbReference type="Gene3D" id="3.90.70.10">
    <property type="entry name" value="Cysteine proteinases"/>
    <property type="match status" value="1"/>
</dbReference>
<dbReference type="OrthoDB" id="640249at2759"/>
<evidence type="ECO:0000313" key="12">
    <source>
        <dbReference type="EMBL" id="EAY09967.1"/>
    </source>
</evidence>
<dbReference type="InterPro" id="IPR000668">
    <property type="entry name" value="Peptidase_C1A_C"/>
</dbReference>
<gene>
    <name evidence="12" type="ORF">TVAG_482410</name>
</gene>
<dbReference type="InterPro" id="IPR013128">
    <property type="entry name" value="Peptidase_C1A"/>
</dbReference>
<comment type="subcellular location">
    <subcellularLocation>
        <location evidence="1">Vacuole</location>
    </subcellularLocation>
</comment>
<dbReference type="VEuPathDB" id="TrichDB:TVAGG3_0589130"/>
<name>A2EBQ0_TRIV3</name>
<dbReference type="FunFam" id="3.90.70.10:FF:000096">
    <property type="entry name" value="Cathepsin B-like cysteine protease"/>
    <property type="match status" value="1"/>
</dbReference>
<organism evidence="12 13">
    <name type="scientific">Trichomonas vaginalis (strain ATCC PRA-98 / G3)</name>
    <dbReference type="NCBI Taxonomy" id="412133"/>
    <lineage>
        <taxon>Eukaryota</taxon>
        <taxon>Metamonada</taxon>
        <taxon>Parabasalia</taxon>
        <taxon>Trichomonadida</taxon>
        <taxon>Trichomonadidae</taxon>
        <taxon>Trichomonas</taxon>
    </lineage>
</organism>
<evidence type="ECO:0000256" key="3">
    <source>
        <dbReference type="ARBA" id="ARBA00022554"/>
    </source>
</evidence>
<dbReference type="PROSITE" id="PS00139">
    <property type="entry name" value="THIOL_PROTEASE_CYS"/>
    <property type="match status" value="1"/>
</dbReference>
<dbReference type="InterPro" id="IPR000169">
    <property type="entry name" value="Pept_cys_AS"/>
</dbReference>
<evidence type="ECO:0000256" key="7">
    <source>
        <dbReference type="ARBA" id="ARBA00022807"/>
    </source>
</evidence>
<evidence type="ECO:0000256" key="1">
    <source>
        <dbReference type="ARBA" id="ARBA00004116"/>
    </source>
</evidence>
<dbReference type="GO" id="GO:0005615">
    <property type="term" value="C:extracellular space"/>
    <property type="evidence" value="ECO:0000318"/>
    <property type="project" value="GO_Central"/>
</dbReference>
<dbReference type="OMA" id="PQLAWEY"/>
<dbReference type="GO" id="GO:0051603">
    <property type="term" value="P:proteolysis involved in protein catabolic process"/>
    <property type="evidence" value="ECO:0000318"/>
    <property type="project" value="GO_Central"/>
</dbReference>
<proteinExistence type="inferred from homology"/>
<keyword evidence="8" id="KW-0865">Zymogen</keyword>
<dbReference type="GO" id="GO:0005764">
    <property type="term" value="C:lysosome"/>
    <property type="evidence" value="ECO:0000318"/>
    <property type="project" value="GO_Central"/>
</dbReference>
<dbReference type="PRINTS" id="PR00705">
    <property type="entry name" value="PAPAIN"/>
</dbReference>
<dbReference type="PANTHER" id="PTHR12411">
    <property type="entry name" value="CYSTEINE PROTEASE FAMILY C1-RELATED"/>
    <property type="match status" value="1"/>
</dbReference>
<evidence type="ECO:0000256" key="2">
    <source>
        <dbReference type="ARBA" id="ARBA00008455"/>
    </source>
</evidence>
<comment type="function">
    <text evidence="10">Thiol protease which is required for parasite excystation and invasion of the proximal small intestine of the human host.</text>
</comment>
<keyword evidence="6" id="KW-0378">Hydrolase</keyword>
<dbReference type="VEuPathDB" id="TrichDB:TVAG_482410"/>
<evidence type="ECO:0000256" key="4">
    <source>
        <dbReference type="ARBA" id="ARBA00022670"/>
    </source>
</evidence>
<dbReference type="SMART" id="SM00645">
    <property type="entry name" value="Pept_C1"/>
    <property type="match status" value="1"/>
</dbReference>
<dbReference type="Proteomes" id="UP000001542">
    <property type="component" value="Unassembled WGS sequence"/>
</dbReference>
<comment type="similarity">
    <text evidence="2">Belongs to the peptidase C1 family.</text>
</comment>
<sequence length="288" mass="32725">MFNLEEKIQGSKLLKELKGEKDLPWVAGENERFKGMTFKDASVISGNAHKLRPDTIPLARPPKINISIPMSYNFTERFPQCDFGVLDQGKCGSCWSFAVSKSFSHRYCRKYNKPVLFSQSHLVACDRRNSGCGGGIEVNAWRYIDLRGLPLDSCQPYDGNITKYNCSKKCTNESETYEAQFTEYWSVARYASIEEMQIGIMTEGPVTTSLKVYSDLMYYKSGIYTHTKGEFLGHHAVEIIGWGTKNGIDYWIISNSWNTTWGMNGLFLIKRGVNECHIEDYVCAGKVK</sequence>
<dbReference type="eggNOG" id="KOG1543">
    <property type="taxonomic scope" value="Eukaryota"/>
</dbReference>
<dbReference type="SMR" id="A2EBQ0"/>
<feature type="domain" description="Peptidase C1A papain C-terminal" evidence="11">
    <location>
        <begin position="68"/>
        <end position="286"/>
    </location>
</feature>
<dbReference type="EMBL" id="DS113347">
    <property type="protein sequence ID" value="EAY09967.1"/>
    <property type="molecule type" value="Genomic_DNA"/>
</dbReference>
<keyword evidence="7" id="KW-0788">Thiol protease</keyword>
<evidence type="ECO:0000259" key="11">
    <source>
        <dbReference type="SMART" id="SM00645"/>
    </source>
</evidence>
<dbReference type="STRING" id="5722.A2EBQ0"/>